<comment type="caution">
    <text evidence="2">The sequence shown here is derived from an EMBL/GenBank/DDBJ whole genome shotgun (WGS) entry which is preliminary data.</text>
</comment>
<evidence type="ECO:0000313" key="3">
    <source>
        <dbReference type="Proteomes" id="UP000573499"/>
    </source>
</evidence>
<dbReference type="Proteomes" id="UP000573499">
    <property type="component" value="Unassembled WGS sequence"/>
</dbReference>
<protein>
    <submittedName>
        <fullName evidence="2">Pilus assembly protein PilP</fullName>
    </submittedName>
</protein>
<keyword evidence="1" id="KW-0732">Signal</keyword>
<dbReference type="InterPro" id="IPR007446">
    <property type="entry name" value="PilP"/>
</dbReference>
<dbReference type="RefSeq" id="WP_182151339.1">
    <property type="nucleotide sequence ID" value="NZ_JACEZU010000001.1"/>
</dbReference>
<feature type="signal peptide" evidence="1">
    <location>
        <begin position="1"/>
        <end position="22"/>
    </location>
</feature>
<accession>A0A7W2F5P3</accession>
<sequence length="184" mass="20063">MITQLPTSRAVLAALGATVALAGCGNSDEQEVRQWMKEVDGQARVAVQPLTPPKTFIPFAYASNDAIDPFNPNKLLVELAKAANRGGGVRPDMERRKELLESFPLDTVKMVGTLQKGGVIYALLQIDRGVYQVRPGQHVGQNFGLITSVTEGAVNIKEIVQDATGDWVERMSKLELQESKETTK</sequence>
<dbReference type="AlphaFoldDB" id="A0A7W2F5P3"/>
<feature type="chain" id="PRO_5030885419" evidence="1">
    <location>
        <begin position="23"/>
        <end position="184"/>
    </location>
</feature>
<dbReference type="PIRSF" id="PIRSF016481">
    <property type="entry name" value="Pilus_assembly_PilP"/>
    <property type="match status" value="1"/>
</dbReference>
<dbReference type="EMBL" id="JACEZU010000001">
    <property type="protein sequence ID" value="MBA5685554.1"/>
    <property type="molecule type" value="Genomic_DNA"/>
</dbReference>
<dbReference type="Gene3D" id="2.30.30.830">
    <property type="match status" value="1"/>
</dbReference>
<organism evidence="2 3">
    <name type="scientific">Rugamonas apoptosis</name>
    <dbReference type="NCBI Taxonomy" id="2758570"/>
    <lineage>
        <taxon>Bacteria</taxon>
        <taxon>Pseudomonadati</taxon>
        <taxon>Pseudomonadota</taxon>
        <taxon>Betaproteobacteria</taxon>
        <taxon>Burkholderiales</taxon>
        <taxon>Oxalobacteraceae</taxon>
        <taxon>Telluria group</taxon>
        <taxon>Rugamonas</taxon>
    </lineage>
</organism>
<dbReference type="Pfam" id="PF04351">
    <property type="entry name" value="PilP"/>
    <property type="match status" value="1"/>
</dbReference>
<keyword evidence="3" id="KW-1185">Reference proteome</keyword>
<evidence type="ECO:0000313" key="2">
    <source>
        <dbReference type="EMBL" id="MBA5685554.1"/>
    </source>
</evidence>
<reference evidence="2 3" key="1">
    <citation type="submission" date="2020-07" db="EMBL/GenBank/DDBJ databases">
        <title>Novel species isolated from subtropical streams in China.</title>
        <authorList>
            <person name="Lu H."/>
        </authorList>
    </citation>
    <scope>NUCLEOTIDE SEQUENCE [LARGE SCALE GENOMIC DNA]</scope>
    <source>
        <strain evidence="2 3">LX47W</strain>
    </source>
</reference>
<gene>
    <name evidence="2" type="ORF">H3H39_00610</name>
</gene>
<name>A0A7W2F5P3_9BURK</name>
<evidence type="ECO:0000256" key="1">
    <source>
        <dbReference type="SAM" id="SignalP"/>
    </source>
</evidence>
<proteinExistence type="predicted"/>